<dbReference type="EMBL" id="LT158599">
    <property type="protein sequence ID" value="CVK33843.1"/>
    <property type="molecule type" value="Genomic_DNA"/>
</dbReference>
<evidence type="ECO:0000313" key="1">
    <source>
        <dbReference type="EMBL" id="CVK33843.1"/>
    </source>
</evidence>
<gene>
    <name evidence="1" type="ORF">MMAB1_2630</name>
</gene>
<evidence type="ECO:0000313" key="2">
    <source>
        <dbReference type="Proteomes" id="UP000069850"/>
    </source>
</evidence>
<name>A0A0X3BP79_9EURY</name>
<dbReference type="Proteomes" id="UP000069850">
    <property type="component" value="Chromosome 1"/>
</dbReference>
<protein>
    <submittedName>
        <fullName evidence="1">Uncharacterized protein</fullName>
    </submittedName>
</protein>
<accession>A0A0X3BP79</accession>
<reference evidence="1 2" key="1">
    <citation type="submission" date="2016-01" db="EMBL/GenBank/DDBJ databases">
        <authorList>
            <person name="Manzoor S."/>
        </authorList>
    </citation>
    <scope>NUCLEOTIDE SEQUENCE [LARGE SCALE GENOMIC DNA]</scope>
    <source>
        <strain evidence="1">Methanoculleus sp MAB1</strain>
    </source>
</reference>
<dbReference type="AlphaFoldDB" id="A0A0X3BP79"/>
<proteinExistence type="predicted"/>
<organism evidence="1 2">
    <name type="scientific">Methanoculleus bourgensis</name>
    <dbReference type="NCBI Taxonomy" id="83986"/>
    <lineage>
        <taxon>Archaea</taxon>
        <taxon>Methanobacteriati</taxon>
        <taxon>Methanobacteriota</taxon>
        <taxon>Stenosarchaea group</taxon>
        <taxon>Methanomicrobia</taxon>
        <taxon>Methanomicrobiales</taxon>
        <taxon>Methanomicrobiaceae</taxon>
        <taxon>Methanoculleus</taxon>
    </lineage>
</organism>
<dbReference type="KEGG" id="mema:MMAB1_2630"/>
<sequence length="56" mass="6346">MGEGECGRRWHMLCAAEESPPTGQIRSRMQVRVARVTAMTQKRHGPPSVMKRLSPR</sequence>